<evidence type="ECO:0000313" key="9">
    <source>
        <dbReference type="EMBL" id="KAE9222424.1"/>
    </source>
</evidence>
<evidence type="ECO:0000313" key="8">
    <source>
        <dbReference type="EMBL" id="KAE9212334.1"/>
    </source>
</evidence>
<gene>
    <name evidence="10" type="ORF">PF001_g16010</name>
    <name evidence="9" type="ORF">PF002_g15275</name>
    <name evidence="8" type="ORF">PF004_g15659</name>
    <name evidence="7" type="ORF">PF005_g16633</name>
    <name evidence="6" type="ORF">PF006_g15797</name>
    <name evidence="4" type="ORF">PF007_g16893</name>
    <name evidence="2" type="ORF">PF009_g13902</name>
    <name evidence="5" type="ORF">PF010_g16205</name>
    <name evidence="3" type="ORF">PF011_g14404</name>
</gene>
<feature type="region of interest" description="Disordered" evidence="1">
    <location>
        <begin position="36"/>
        <end position="73"/>
    </location>
</feature>
<dbReference type="Gene3D" id="1.25.40.10">
    <property type="entry name" value="Tetratricopeptide repeat domain"/>
    <property type="match status" value="1"/>
</dbReference>
<evidence type="ECO:0000313" key="12">
    <source>
        <dbReference type="Proteomes" id="UP000433483"/>
    </source>
</evidence>
<evidence type="ECO:0000313" key="11">
    <source>
        <dbReference type="Proteomes" id="UP000429523"/>
    </source>
</evidence>
<reference evidence="17 18" key="1">
    <citation type="submission" date="2018-09" db="EMBL/GenBank/DDBJ databases">
        <title>Genomic investigation of the strawberry pathogen Phytophthora fragariae indicates pathogenicity is determined by transcriptional variation in three key races.</title>
        <authorList>
            <person name="Adams T.M."/>
            <person name="Armitage A.D."/>
            <person name="Sobczyk M.K."/>
            <person name="Bates H.J."/>
            <person name="Dunwell J.M."/>
            <person name="Nellist C.F."/>
            <person name="Harrison R.J."/>
        </authorList>
    </citation>
    <scope>NUCLEOTIDE SEQUENCE [LARGE SCALE GENOMIC DNA]</scope>
    <source>
        <strain evidence="10 13">A4</strain>
        <strain evidence="9 14">BC-1</strain>
        <strain evidence="8 18">BC-23</strain>
        <strain evidence="7 12">NOV-27</strain>
        <strain evidence="6 15">NOV-5</strain>
        <strain evidence="4 16">NOV-71</strain>
        <strain evidence="2 11">NOV-9</strain>
        <strain evidence="5 19">ONT-3</strain>
        <strain evidence="3 17">SCRP245</strain>
    </source>
</reference>
<evidence type="ECO:0000256" key="1">
    <source>
        <dbReference type="SAM" id="MobiDB-lite"/>
    </source>
</evidence>
<keyword evidence="12" id="KW-1185">Reference proteome</keyword>
<dbReference type="EMBL" id="QXGB01001099">
    <property type="protein sequence ID" value="KAE9197131.1"/>
    <property type="molecule type" value="Genomic_DNA"/>
</dbReference>
<dbReference type="EMBL" id="QXGA01001060">
    <property type="protein sequence ID" value="KAE9130330.1"/>
    <property type="molecule type" value="Genomic_DNA"/>
</dbReference>
<evidence type="ECO:0000313" key="14">
    <source>
        <dbReference type="Proteomes" id="UP000440367"/>
    </source>
</evidence>
<dbReference type="EMBL" id="QXFW01000929">
    <property type="protein sequence ID" value="KAE8999964.1"/>
    <property type="molecule type" value="Genomic_DNA"/>
</dbReference>
<feature type="compositionally biased region" description="Basic residues" evidence="1">
    <location>
        <begin position="1"/>
        <end position="11"/>
    </location>
</feature>
<evidence type="ECO:0000313" key="18">
    <source>
        <dbReference type="Proteomes" id="UP000476176"/>
    </source>
</evidence>
<evidence type="ECO:0000313" key="2">
    <source>
        <dbReference type="EMBL" id="KAE8936162.1"/>
    </source>
</evidence>
<evidence type="ECO:0000313" key="6">
    <source>
        <dbReference type="EMBL" id="KAE9130330.1"/>
    </source>
</evidence>
<dbReference type="EMBL" id="QXGE01001073">
    <property type="protein sequence ID" value="KAE9298270.1"/>
    <property type="molecule type" value="Genomic_DNA"/>
</dbReference>
<dbReference type="EMBL" id="QXGD01000851">
    <property type="protein sequence ID" value="KAE9222424.1"/>
    <property type="molecule type" value="Genomic_DNA"/>
</dbReference>
<dbReference type="Proteomes" id="UP000460718">
    <property type="component" value="Unassembled WGS sequence"/>
</dbReference>
<dbReference type="Proteomes" id="UP000440367">
    <property type="component" value="Unassembled WGS sequence"/>
</dbReference>
<evidence type="ECO:0000313" key="15">
    <source>
        <dbReference type="Proteomes" id="UP000440732"/>
    </source>
</evidence>
<evidence type="ECO:0000313" key="19">
    <source>
        <dbReference type="Proteomes" id="UP000488956"/>
    </source>
</evidence>
<evidence type="ECO:0000313" key="7">
    <source>
        <dbReference type="EMBL" id="KAE9197131.1"/>
    </source>
</evidence>
<dbReference type="Proteomes" id="UP000476176">
    <property type="component" value="Unassembled WGS sequence"/>
</dbReference>
<dbReference type="Proteomes" id="UP000437068">
    <property type="component" value="Unassembled WGS sequence"/>
</dbReference>
<dbReference type="Proteomes" id="UP000429523">
    <property type="component" value="Unassembled WGS sequence"/>
</dbReference>
<dbReference type="Proteomes" id="UP000488956">
    <property type="component" value="Unassembled WGS sequence"/>
</dbReference>
<evidence type="ECO:0000313" key="4">
    <source>
        <dbReference type="EMBL" id="KAE9096716.1"/>
    </source>
</evidence>
<dbReference type="Proteomes" id="UP000433483">
    <property type="component" value="Unassembled WGS sequence"/>
</dbReference>
<evidence type="ECO:0000313" key="3">
    <source>
        <dbReference type="EMBL" id="KAE8999964.1"/>
    </source>
</evidence>
<evidence type="ECO:0000313" key="16">
    <source>
        <dbReference type="Proteomes" id="UP000441208"/>
    </source>
</evidence>
<accession>A0A6A3K6U8</accession>
<evidence type="ECO:0000313" key="13">
    <source>
        <dbReference type="Proteomes" id="UP000437068"/>
    </source>
</evidence>
<dbReference type="EMBL" id="QXGF01000743">
    <property type="protein sequence ID" value="KAE8936162.1"/>
    <property type="molecule type" value="Genomic_DNA"/>
</dbReference>
<dbReference type="Proteomes" id="UP000441208">
    <property type="component" value="Unassembled WGS sequence"/>
</dbReference>
<evidence type="ECO:0000313" key="17">
    <source>
        <dbReference type="Proteomes" id="UP000460718"/>
    </source>
</evidence>
<dbReference type="OrthoDB" id="115811at2759"/>
<dbReference type="AlphaFoldDB" id="A0A6A3K6U8"/>
<dbReference type="InterPro" id="IPR011990">
    <property type="entry name" value="TPR-like_helical_dom_sf"/>
</dbReference>
<dbReference type="EMBL" id="QXFX01001096">
    <property type="protein sequence ID" value="KAE9096796.1"/>
    <property type="molecule type" value="Genomic_DNA"/>
</dbReference>
<dbReference type="EMBL" id="QXGC01001063">
    <property type="protein sequence ID" value="KAE9212334.1"/>
    <property type="molecule type" value="Genomic_DNA"/>
</dbReference>
<sequence length="287" mass="31290">MGNRFTRKKTRQHDATTAATAASHREVVVSNSAAPVSVSDLQVSRADERQTPNEVELPLTARQAPPTARDGNQESPLAFFRHCYELDEDPFTLYTQALLLKDQREFAAASELLRSLLSNASLVVETRSHLAQCLIAQDPALSWCCEEATQCLEEVLATSSNNADSFHSTVHRESLELLAHVMIADKRFSRALQLLDALQVALDSAAAVPCANAALRQQQTLVSFQRAFCRYARGDAPDVVSAELLGIEPTNDAQQRDDDPLEGIELLLHADAASLRQGLALLAATST</sequence>
<evidence type="ECO:0000313" key="10">
    <source>
        <dbReference type="EMBL" id="KAE9298270.1"/>
    </source>
</evidence>
<feature type="region of interest" description="Disordered" evidence="1">
    <location>
        <begin position="1"/>
        <end position="23"/>
    </location>
</feature>
<name>A0A6A3K6U8_9STRA</name>
<protein>
    <submittedName>
        <fullName evidence="3">Uncharacterized protein</fullName>
    </submittedName>
</protein>
<dbReference type="EMBL" id="QXFZ01001112">
    <property type="protein sequence ID" value="KAE9096716.1"/>
    <property type="molecule type" value="Genomic_DNA"/>
</dbReference>
<organism evidence="3 17">
    <name type="scientific">Phytophthora fragariae</name>
    <dbReference type="NCBI Taxonomy" id="53985"/>
    <lineage>
        <taxon>Eukaryota</taxon>
        <taxon>Sar</taxon>
        <taxon>Stramenopiles</taxon>
        <taxon>Oomycota</taxon>
        <taxon>Peronosporomycetes</taxon>
        <taxon>Peronosporales</taxon>
        <taxon>Peronosporaceae</taxon>
        <taxon>Phytophthora</taxon>
    </lineage>
</organism>
<dbReference type="Proteomes" id="UP000440732">
    <property type="component" value="Unassembled WGS sequence"/>
</dbReference>
<evidence type="ECO:0000313" key="5">
    <source>
        <dbReference type="EMBL" id="KAE9096796.1"/>
    </source>
</evidence>
<proteinExistence type="predicted"/>
<dbReference type="SUPFAM" id="SSF48452">
    <property type="entry name" value="TPR-like"/>
    <property type="match status" value="1"/>
</dbReference>
<comment type="caution">
    <text evidence="3">The sequence shown here is derived from an EMBL/GenBank/DDBJ whole genome shotgun (WGS) entry which is preliminary data.</text>
</comment>